<comment type="caution">
    <text evidence="2">The sequence shown here is derived from an EMBL/GenBank/DDBJ whole genome shotgun (WGS) entry which is preliminary data.</text>
</comment>
<evidence type="ECO:0000313" key="2">
    <source>
        <dbReference type="EMBL" id="GAA3136628.1"/>
    </source>
</evidence>
<keyword evidence="3" id="KW-1185">Reference proteome</keyword>
<evidence type="ECO:0000256" key="1">
    <source>
        <dbReference type="SAM" id="MobiDB-lite"/>
    </source>
</evidence>
<evidence type="ECO:0008006" key="4">
    <source>
        <dbReference type="Google" id="ProtNLM"/>
    </source>
</evidence>
<dbReference type="Proteomes" id="UP001500320">
    <property type="component" value="Unassembled WGS sequence"/>
</dbReference>
<gene>
    <name evidence="2" type="ORF">GCM10010466_29300</name>
</gene>
<dbReference type="RefSeq" id="WP_425566611.1">
    <property type="nucleotide sequence ID" value="NZ_BAAAUT010000021.1"/>
</dbReference>
<protein>
    <recommendedName>
        <fullName evidence="4">Head-to-tail stopper</fullName>
    </recommendedName>
</protein>
<dbReference type="Pfam" id="PF05521">
    <property type="entry name" value="Phage_HCP"/>
    <property type="match status" value="1"/>
</dbReference>
<name>A0ABP6N4Y1_9ACTN</name>
<dbReference type="Gene3D" id="2.40.10.270">
    <property type="entry name" value="Bacteriophage SPP1 head-tail adaptor protein"/>
    <property type="match status" value="1"/>
</dbReference>
<dbReference type="InterPro" id="IPR038666">
    <property type="entry name" value="SSP1_head-tail_sf"/>
</dbReference>
<organism evidence="2 3">
    <name type="scientific">Planomonospora alba</name>
    <dbReference type="NCBI Taxonomy" id="161354"/>
    <lineage>
        <taxon>Bacteria</taxon>
        <taxon>Bacillati</taxon>
        <taxon>Actinomycetota</taxon>
        <taxon>Actinomycetes</taxon>
        <taxon>Streptosporangiales</taxon>
        <taxon>Streptosporangiaceae</taxon>
        <taxon>Planomonospora</taxon>
    </lineage>
</organism>
<feature type="region of interest" description="Disordered" evidence="1">
    <location>
        <begin position="34"/>
        <end position="55"/>
    </location>
</feature>
<dbReference type="EMBL" id="BAAAUT010000021">
    <property type="protein sequence ID" value="GAA3136628.1"/>
    <property type="molecule type" value="Genomic_DNA"/>
</dbReference>
<dbReference type="InterPro" id="IPR008767">
    <property type="entry name" value="Phage_SPP1_head-tail_adaptor"/>
</dbReference>
<evidence type="ECO:0000313" key="3">
    <source>
        <dbReference type="Proteomes" id="UP001500320"/>
    </source>
</evidence>
<sequence length="112" mass="12498">MSVYTERVTILRAPLADSVYGQVRDWSKVRPAGAFRASVQPSPGNQSAPDESADRETALTRLRVYLQGSADVSAEDRVRWRGTDYEVVGQPYVWHSRGRARYTALTVQVVNA</sequence>
<feature type="compositionally biased region" description="Polar residues" evidence="1">
    <location>
        <begin position="39"/>
        <end position="49"/>
    </location>
</feature>
<accession>A0ABP6N4Y1</accession>
<reference evidence="3" key="1">
    <citation type="journal article" date="2019" name="Int. J. Syst. Evol. Microbiol.">
        <title>The Global Catalogue of Microorganisms (GCM) 10K type strain sequencing project: providing services to taxonomists for standard genome sequencing and annotation.</title>
        <authorList>
            <consortium name="The Broad Institute Genomics Platform"/>
            <consortium name="The Broad Institute Genome Sequencing Center for Infectious Disease"/>
            <person name="Wu L."/>
            <person name="Ma J."/>
        </authorList>
    </citation>
    <scope>NUCLEOTIDE SEQUENCE [LARGE SCALE GENOMIC DNA]</scope>
    <source>
        <strain evidence="3">JCM 9373</strain>
    </source>
</reference>
<proteinExistence type="predicted"/>